<dbReference type="RefSeq" id="WP_056965044.1">
    <property type="nucleotide sequence ID" value="NZ_AZEU01000303.1"/>
</dbReference>
<reference evidence="2 3" key="1">
    <citation type="journal article" date="2015" name="Genome Announc.">
        <title>Expanding the biotechnology potential of lactobacilli through comparative genomics of 213 strains and associated genera.</title>
        <authorList>
            <person name="Sun Z."/>
            <person name="Harris H.M."/>
            <person name="McCann A."/>
            <person name="Guo C."/>
            <person name="Argimon S."/>
            <person name="Zhang W."/>
            <person name="Yang X."/>
            <person name="Jeffery I.B."/>
            <person name="Cooney J.C."/>
            <person name="Kagawa T.F."/>
            <person name="Liu W."/>
            <person name="Song Y."/>
            <person name="Salvetti E."/>
            <person name="Wrobel A."/>
            <person name="Rasinkangas P."/>
            <person name="Parkhill J."/>
            <person name="Rea M.C."/>
            <person name="O'Sullivan O."/>
            <person name="Ritari J."/>
            <person name="Douillard F.P."/>
            <person name="Paul Ross R."/>
            <person name="Yang R."/>
            <person name="Briner A.E."/>
            <person name="Felis G.E."/>
            <person name="de Vos W.M."/>
            <person name="Barrangou R."/>
            <person name="Klaenhammer T.R."/>
            <person name="Caufield P.W."/>
            <person name="Cui Y."/>
            <person name="Zhang H."/>
            <person name="O'Toole P.W."/>
        </authorList>
    </citation>
    <scope>NUCLEOTIDE SEQUENCE [LARGE SCALE GENOMIC DNA]</scope>
    <source>
        <strain evidence="2 3">DSM 13343</strain>
    </source>
</reference>
<name>A0A0R1Q4A4_9LACO</name>
<dbReference type="PATRIC" id="fig|1423769.4.peg.2850"/>
<feature type="chain" id="PRO_5006409241" description="WxL domain-containing protein" evidence="1">
    <location>
        <begin position="30"/>
        <end position="207"/>
    </location>
</feature>
<gene>
    <name evidence="2" type="ORF">FD01_GL002641</name>
</gene>
<comment type="caution">
    <text evidence="2">The sequence shown here is derived from an EMBL/GenBank/DDBJ whole genome shotgun (WGS) entry which is preliminary data.</text>
</comment>
<organism evidence="2 3">
    <name type="scientific">Lacticaseibacillus manihotivorans DSM 13343 = JCM 12514</name>
    <dbReference type="NCBI Taxonomy" id="1423769"/>
    <lineage>
        <taxon>Bacteria</taxon>
        <taxon>Bacillati</taxon>
        <taxon>Bacillota</taxon>
        <taxon>Bacilli</taxon>
        <taxon>Lactobacillales</taxon>
        <taxon>Lactobacillaceae</taxon>
        <taxon>Lacticaseibacillus</taxon>
    </lineage>
</organism>
<evidence type="ECO:0000313" key="3">
    <source>
        <dbReference type="Proteomes" id="UP000051790"/>
    </source>
</evidence>
<dbReference type="OrthoDB" id="9991931at2"/>
<dbReference type="AlphaFoldDB" id="A0A0R1Q4A4"/>
<evidence type="ECO:0008006" key="4">
    <source>
        <dbReference type="Google" id="ProtNLM"/>
    </source>
</evidence>
<sequence>MKKVIAGLMMSATVLGLTTFAANAVSVHAADTPAVGSKIGATTDGTISTENKANLTVQAGDLSFTQPQNVDLGKTDVASVYASGFNGDSVDGGSTTVSDFLGDNGTWKLNVSASGFGNPALDGDGVSTLSLTTSGDQITGTKVTLNGTQAEAVTGAAGKTTANLGYKLDIKPGTLLNKGTFVNTVTWNLANTPGANADGDVTPANAE</sequence>
<keyword evidence="1" id="KW-0732">Signal</keyword>
<evidence type="ECO:0000313" key="2">
    <source>
        <dbReference type="EMBL" id="KRL39228.1"/>
    </source>
</evidence>
<proteinExistence type="predicted"/>
<feature type="signal peptide" evidence="1">
    <location>
        <begin position="1"/>
        <end position="29"/>
    </location>
</feature>
<dbReference type="Proteomes" id="UP000051790">
    <property type="component" value="Unassembled WGS sequence"/>
</dbReference>
<dbReference type="EMBL" id="AZEU01000303">
    <property type="protein sequence ID" value="KRL39228.1"/>
    <property type="molecule type" value="Genomic_DNA"/>
</dbReference>
<evidence type="ECO:0000256" key="1">
    <source>
        <dbReference type="SAM" id="SignalP"/>
    </source>
</evidence>
<keyword evidence="3" id="KW-1185">Reference proteome</keyword>
<accession>A0A0R1Q4A4</accession>
<protein>
    <recommendedName>
        <fullName evidence="4">WxL domain-containing protein</fullName>
    </recommendedName>
</protein>